<dbReference type="RefSeq" id="WP_171473747.1">
    <property type="nucleotide sequence ID" value="NZ_CP053452.2"/>
</dbReference>
<dbReference type="EMBL" id="CP053452">
    <property type="protein sequence ID" value="QJW98611.1"/>
    <property type="molecule type" value="Genomic_DNA"/>
</dbReference>
<keyword evidence="2" id="KW-1185">Reference proteome</keyword>
<organism evidence="1 2">
    <name type="scientific">Frigoriglobus tundricola</name>
    <dbReference type="NCBI Taxonomy" id="2774151"/>
    <lineage>
        <taxon>Bacteria</taxon>
        <taxon>Pseudomonadati</taxon>
        <taxon>Planctomycetota</taxon>
        <taxon>Planctomycetia</taxon>
        <taxon>Gemmatales</taxon>
        <taxon>Gemmataceae</taxon>
        <taxon>Frigoriglobus</taxon>
    </lineage>
</organism>
<evidence type="ECO:0000313" key="2">
    <source>
        <dbReference type="Proteomes" id="UP000503447"/>
    </source>
</evidence>
<reference evidence="2" key="1">
    <citation type="submission" date="2020-05" db="EMBL/GenBank/DDBJ databases">
        <title>Frigoriglobus tundricola gen. nov., sp. nov., a psychrotolerant cellulolytic planctomycete of the family Gemmataceae with two divergent copies of 16S rRNA gene.</title>
        <authorList>
            <person name="Kulichevskaya I.S."/>
            <person name="Ivanova A.A."/>
            <person name="Naumoff D.G."/>
            <person name="Beletsky A.V."/>
            <person name="Rijpstra W.I.C."/>
            <person name="Sinninghe Damste J.S."/>
            <person name="Mardanov A.V."/>
            <person name="Ravin N.V."/>
            <person name="Dedysh S.N."/>
        </authorList>
    </citation>
    <scope>NUCLEOTIDE SEQUENCE [LARGE SCALE GENOMIC DNA]</scope>
    <source>
        <strain evidence="2">PL17</strain>
    </source>
</reference>
<protein>
    <submittedName>
        <fullName evidence="1">Uncharacterized protein</fullName>
    </submittedName>
</protein>
<dbReference type="KEGG" id="ftj:FTUN_6206"/>
<gene>
    <name evidence="1" type="ORF">FTUN_6206</name>
</gene>
<evidence type="ECO:0000313" key="1">
    <source>
        <dbReference type="EMBL" id="QJW98611.1"/>
    </source>
</evidence>
<sequence>MAPTVQTAPSISCRYENPAGRRAALSYACHPGDRHVVRYDDPDGERLKWTYESVAGARERWRMLVLRLEIAGFVRTE</sequence>
<proteinExistence type="predicted"/>
<accession>A0A6M5YZF6</accession>
<dbReference type="AlphaFoldDB" id="A0A6M5YZF6"/>
<dbReference type="Proteomes" id="UP000503447">
    <property type="component" value="Chromosome"/>
</dbReference>
<name>A0A6M5YZF6_9BACT</name>